<evidence type="ECO:0000313" key="2">
    <source>
        <dbReference type="EMBL" id="SME94278.1"/>
    </source>
</evidence>
<protein>
    <submittedName>
        <fullName evidence="2">Glutaredoxin</fullName>
    </submittedName>
</protein>
<gene>
    <name evidence="2" type="ORF">SAMN06296028_102200</name>
</gene>
<reference evidence="3" key="1">
    <citation type="submission" date="2017-04" db="EMBL/GenBank/DDBJ databases">
        <authorList>
            <person name="Varghese N."/>
            <person name="Submissions S."/>
        </authorList>
    </citation>
    <scope>NUCLEOTIDE SEQUENCE [LARGE SCALE GENOMIC DNA]</scope>
    <source>
        <strain evidence="3">NIO-1021</strain>
    </source>
</reference>
<feature type="region of interest" description="Disordered" evidence="1">
    <location>
        <begin position="1"/>
        <end position="78"/>
    </location>
</feature>
<evidence type="ECO:0000256" key="1">
    <source>
        <dbReference type="SAM" id="MobiDB-lite"/>
    </source>
</evidence>
<sequence>MGRMTQQPVSPDRLDPARPAEPGPAVQAEPAAATTRGTTTAPATATARGTGAGAGAAGRQDGRERRRTPLLSGADWTRPRPAHTVTLLTKPGCHLCEDAREVVTGVCEQTGSEYRERDITGDPQLLRDYAEYIPVVFVDGAPWDRLRIDAARLRAVLS</sequence>
<evidence type="ECO:0000313" key="3">
    <source>
        <dbReference type="Proteomes" id="UP000192929"/>
    </source>
</evidence>
<dbReference type="Gene3D" id="3.40.30.10">
    <property type="entry name" value="Glutaredoxin"/>
    <property type="match status" value="1"/>
</dbReference>
<dbReference type="EMBL" id="FXAC01000002">
    <property type="protein sequence ID" value="SME94278.1"/>
    <property type="molecule type" value="Genomic_DNA"/>
</dbReference>
<proteinExistence type="predicted"/>
<dbReference type="PANTHER" id="PTHR33558:SF1">
    <property type="entry name" value="GLUTAREDOXIN-LIKE PROTEIN C5ORF63 HOMOLOG"/>
    <property type="match status" value="1"/>
</dbReference>
<dbReference type="AlphaFoldDB" id="A0A1X7CD90"/>
<dbReference type="InterPro" id="IPR052565">
    <property type="entry name" value="Glutaredoxin-like_YDR286C"/>
</dbReference>
<keyword evidence="3" id="KW-1185">Reference proteome</keyword>
<organism evidence="2 3">
    <name type="scientific">Kocuria marina subsp. indica</name>
    <dbReference type="NCBI Taxonomy" id="1049583"/>
    <lineage>
        <taxon>Bacteria</taxon>
        <taxon>Bacillati</taxon>
        <taxon>Actinomycetota</taxon>
        <taxon>Actinomycetes</taxon>
        <taxon>Micrococcales</taxon>
        <taxon>Micrococcaceae</taxon>
        <taxon>Kocuria</taxon>
    </lineage>
</organism>
<dbReference type="PANTHER" id="PTHR33558">
    <property type="entry name" value="GLUTAREDOXIN-LIKE PROTEIN C5ORF63 HOMOLOG"/>
    <property type="match status" value="1"/>
</dbReference>
<dbReference type="Proteomes" id="UP000192929">
    <property type="component" value="Unassembled WGS sequence"/>
</dbReference>
<dbReference type="SUPFAM" id="SSF52833">
    <property type="entry name" value="Thioredoxin-like"/>
    <property type="match status" value="1"/>
</dbReference>
<name>A0A1X7CD90_9MICC</name>
<dbReference type="InterPro" id="IPR008554">
    <property type="entry name" value="Glutaredoxin-like"/>
</dbReference>
<accession>A0A1X7CD90</accession>
<feature type="compositionally biased region" description="Low complexity" evidence="1">
    <location>
        <begin position="28"/>
        <end position="49"/>
    </location>
</feature>
<dbReference type="Pfam" id="PF05768">
    <property type="entry name" value="Glrx-like"/>
    <property type="match status" value="1"/>
</dbReference>
<dbReference type="InterPro" id="IPR036249">
    <property type="entry name" value="Thioredoxin-like_sf"/>
</dbReference>